<keyword evidence="2" id="KW-0812">Transmembrane</keyword>
<dbReference type="AlphaFoldDB" id="A0AAD3X241"/>
<dbReference type="Pfam" id="PF13845">
    <property type="entry name" value="Septum_form"/>
    <property type="match status" value="1"/>
</dbReference>
<feature type="region of interest" description="Disordered" evidence="1">
    <location>
        <begin position="1"/>
        <end position="42"/>
    </location>
</feature>
<feature type="transmembrane region" description="Helical" evidence="2">
    <location>
        <begin position="203"/>
        <end position="226"/>
    </location>
</feature>
<protein>
    <submittedName>
        <fullName evidence="5">DUF2510 domain-containing protein</fullName>
    </submittedName>
</protein>
<sequence length="386" mass="40637">MTATPMRIGRRSENDLTTHSPTEKDTRGSLMTTPAGWYDDGSGNRRWWDGLQWTEHVVTGRPAPGGESTASEPRVQEPTASEPAPEAPVPAVPITPPADAEPAPFVPPYTLAGQMPAPAATTSPAGMTYPAYGGYPAASWPVAPSPQPATGVPVVGIIGLVAVVIGVVCACFPVIAIAGWALLAVGFVMSLISLFLRGRKWPGIAGLVVAVVGAVLAAAVSFLVLATSSIAENGDSPFAAPGDRPSSEGDSSTGREDPSTIEGAEMVPFEELEVGDCLPLVEYTDDDVIFDLPVVPCEQPHTDEIYLIFDVEDGEFPGDDALGVTASDGCLAAFESYVGVSYDVSELDYYYYQPTKSSWNHASDRTVQCILFSYEEVTGTLKGANY</sequence>
<comment type="caution">
    <text evidence="5">The sequence shown here is derived from an EMBL/GenBank/DDBJ whole genome shotgun (WGS) entry which is preliminary data.</text>
</comment>
<feature type="domain" description="DUF2510" evidence="3">
    <location>
        <begin position="35"/>
        <end position="64"/>
    </location>
</feature>
<proteinExistence type="predicted"/>
<organism evidence="5 6">
    <name type="scientific">Microbacterium maritypicum</name>
    <name type="common">Microbacterium liquefaciens</name>
    <dbReference type="NCBI Taxonomy" id="33918"/>
    <lineage>
        <taxon>Bacteria</taxon>
        <taxon>Bacillati</taxon>
        <taxon>Actinomycetota</taxon>
        <taxon>Actinomycetes</taxon>
        <taxon>Micrococcales</taxon>
        <taxon>Microbacteriaceae</taxon>
        <taxon>Microbacterium</taxon>
    </lineage>
</organism>
<feature type="compositionally biased region" description="Basic and acidic residues" evidence="1">
    <location>
        <begin position="10"/>
        <end position="27"/>
    </location>
</feature>
<dbReference type="InterPro" id="IPR018929">
    <property type="entry name" value="DUF2510"/>
</dbReference>
<dbReference type="EMBL" id="WAAQ01000002">
    <property type="protein sequence ID" value="KAB1883972.1"/>
    <property type="molecule type" value="Genomic_DNA"/>
</dbReference>
<evidence type="ECO:0000313" key="5">
    <source>
        <dbReference type="EMBL" id="KAB1883972.1"/>
    </source>
</evidence>
<evidence type="ECO:0000256" key="1">
    <source>
        <dbReference type="SAM" id="MobiDB-lite"/>
    </source>
</evidence>
<dbReference type="Proteomes" id="UP000436027">
    <property type="component" value="Unassembled WGS sequence"/>
</dbReference>
<evidence type="ECO:0000259" key="3">
    <source>
        <dbReference type="Pfam" id="PF10708"/>
    </source>
</evidence>
<feature type="transmembrane region" description="Helical" evidence="2">
    <location>
        <begin position="174"/>
        <end position="196"/>
    </location>
</feature>
<dbReference type="Pfam" id="PF10708">
    <property type="entry name" value="DUF2510"/>
    <property type="match status" value="1"/>
</dbReference>
<gene>
    <name evidence="5" type="ORF">F6W70_15495</name>
</gene>
<keyword evidence="2" id="KW-1133">Transmembrane helix</keyword>
<keyword evidence="2" id="KW-0472">Membrane</keyword>
<evidence type="ECO:0000256" key="2">
    <source>
        <dbReference type="SAM" id="Phobius"/>
    </source>
</evidence>
<evidence type="ECO:0000313" key="6">
    <source>
        <dbReference type="Proteomes" id="UP000436027"/>
    </source>
</evidence>
<feature type="transmembrane region" description="Helical" evidence="2">
    <location>
        <begin position="149"/>
        <end position="168"/>
    </location>
</feature>
<feature type="domain" description="Septum formation-related" evidence="4">
    <location>
        <begin position="290"/>
        <end position="369"/>
    </location>
</feature>
<evidence type="ECO:0000259" key="4">
    <source>
        <dbReference type="Pfam" id="PF13845"/>
    </source>
</evidence>
<dbReference type="InterPro" id="IPR026004">
    <property type="entry name" value="Septum_form"/>
</dbReference>
<reference evidence="5 6" key="1">
    <citation type="submission" date="2019-09" db="EMBL/GenBank/DDBJ databases">
        <title>Whole genome sequencing of Microbacterium maritypicum.</title>
        <authorList>
            <person name="Lenchi N."/>
        </authorList>
    </citation>
    <scope>NUCLEOTIDE SEQUENCE [LARGE SCALE GENOMIC DNA]</scope>
    <source>
        <strain evidence="5 6">DSM 12512</strain>
    </source>
</reference>
<name>A0AAD3X241_MICMQ</name>
<feature type="region of interest" description="Disordered" evidence="1">
    <location>
        <begin position="236"/>
        <end position="261"/>
    </location>
</feature>
<feature type="region of interest" description="Disordered" evidence="1">
    <location>
        <begin position="58"/>
        <end position="90"/>
    </location>
</feature>
<accession>A0AAD3X241</accession>